<dbReference type="EMBL" id="FNYV01000005">
    <property type="protein sequence ID" value="SEJ53364.1"/>
    <property type="molecule type" value="Genomic_DNA"/>
</dbReference>
<gene>
    <name evidence="2" type="ORF">SAMN05443287_105129</name>
</gene>
<name>A0A1H6ZMH6_9ACTN</name>
<dbReference type="AlphaFoldDB" id="A0A1H6ZMH6"/>
<feature type="transmembrane region" description="Helical" evidence="1">
    <location>
        <begin position="65"/>
        <end position="87"/>
    </location>
</feature>
<dbReference type="Proteomes" id="UP000198707">
    <property type="component" value="Unassembled WGS sequence"/>
</dbReference>
<dbReference type="Pfam" id="PF19650">
    <property type="entry name" value="DUF6153"/>
    <property type="match status" value="1"/>
</dbReference>
<evidence type="ECO:0000313" key="2">
    <source>
        <dbReference type="EMBL" id="SEJ53364.1"/>
    </source>
</evidence>
<keyword evidence="1" id="KW-0472">Membrane</keyword>
<keyword evidence="1" id="KW-0812">Transmembrane</keyword>
<evidence type="ECO:0000313" key="3">
    <source>
        <dbReference type="Proteomes" id="UP000198707"/>
    </source>
</evidence>
<proteinExistence type="predicted"/>
<protein>
    <submittedName>
        <fullName evidence="2">Uncharacterized protein</fullName>
    </submittedName>
</protein>
<keyword evidence="1" id="KW-1133">Transmembrane helix</keyword>
<accession>A0A1H6ZMH6</accession>
<organism evidence="2 3">
    <name type="scientific">Micromonospora phaseoli</name>
    <dbReference type="NCBI Taxonomy" id="1144548"/>
    <lineage>
        <taxon>Bacteria</taxon>
        <taxon>Bacillati</taxon>
        <taxon>Actinomycetota</taxon>
        <taxon>Actinomycetes</taxon>
        <taxon>Micromonosporales</taxon>
        <taxon>Micromonosporaceae</taxon>
        <taxon>Micromonospora</taxon>
    </lineage>
</organism>
<dbReference type="STRING" id="1144548.SAMN05443287_105129"/>
<evidence type="ECO:0000256" key="1">
    <source>
        <dbReference type="SAM" id="Phobius"/>
    </source>
</evidence>
<keyword evidence="3" id="KW-1185">Reference proteome</keyword>
<reference evidence="3" key="1">
    <citation type="submission" date="2016-10" db="EMBL/GenBank/DDBJ databases">
        <authorList>
            <person name="Varghese N."/>
            <person name="Submissions S."/>
        </authorList>
    </citation>
    <scope>NUCLEOTIDE SEQUENCE [LARGE SCALE GENOMIC DNA]</scope>
    <source>
        <strain evidence="3">CGMCC 4.7038</strain>
    </source>
</reference>
<dbReference type="InterPro" id="IPR046151">
    <property type="entry name" value="DUF6153"/>
</dbReference>
<sequence length="127" mass="13000">MLLVCTLFGLAAMHSLGHDPILGTAGHGSHAAPATPALADGCHVERCIEQAAPASEEPGHGHATGWAVCMAILTGFALAVVLAAHFLRRTRSLRPRGRSHTRAVGGRAPPTATTIGLTTASASVLRI</sequence>